<evidence type="ECO:0000313" key="16">
    <source>
        <dbReference type="Proteomes" id="UP000306509"/>
    </source>
</evidence>
<comment type="cofactor">
    <cofactor evidence="11">
        <name>[2Fe-2S] cluster</name>
        <dbReference type="ChEBI" id="CHEBI:190135"/>
    </cofactor>
    <text evidence="11">Binds 1 [2Fe-2S] cluster per subunit.</text>
</comment>
<evidence type="ECO:0000256" key="10">
    <source>
        <dbReference type="ARBA" id="ARBA00023014"/>
    </source>
</evidence>
<dbReference type="GO" id="GO:0051537">
    <property type="term" value="F:2 iron, 2 sulfur cluster binding"/>
    <property type="evidence" value="ECO:0007669"/>
    <property type="project" value="UniProtKB-KW"/>
</dbReference>
<keyword evidence="16" id="KW-1185">Reference proteome</keyword>
<keyword evidence="6 11" id="KW-0274">FAD</keyword>
<dbReference type="GO" id="GO:0016491">
    <property type="term" value="F:oxidoreductase activity"/>
    <property type="evidence" value="ECO:0007669"/>
    <property type="project" value="InterPro"/>
</dbReference>
<dbReference type="RefSeq" id="WP_138001782.1">
    <property type="nucleotide sequence ID" value="NZ_QGQD01000015.1"/>
</dbReference>
<dbReference type="GO" id="GO:0046872">
    <property type="term" value="F:metal ion binding"/>
    <property type="evidence" value="ECO:0007669"/>
    <property type="project" value="UniProtKB-KW"/>
</dbReference>
<name>A0A4U8QCH9_9FIRM</name>
<reference evidence="15 16" key="1">
    <citation type="journal article" date="2019" name="Anaerobe">
        <title>Detection of Robinsoniella peoriensis in multiple bone samples of a trauma patient.</title>
        <authorList>
            <person name="Schrottner P."/>
            <person name="Hartwich K."/>
            <person name="Bunk B."/>
            <person name="Schober I."/>
            <person name="Helbig S."/>
            <person name="Rudolph W.W."/>
            <person name="Gunzer F."/>
        </authorList>
    </citation>
    <scope>NUCLEOTIDE SEQUENCE [LARGE SCALE GENOMIC DNA]</scope>
    <source>
        <strain evidence="15 16">DSM 106044</strain>
    </source>
</reference>
<dbReference type="InterPro" id="IPR017927">
    <property type="entry name" value="FAD-bd_FR_type"/>
</dbReference>
<evidence type="ECO:0000256" key="8">
    <source>
        <dbReference type="ARBA" id="ARBA00022982"/>
    </source>
</evidence>
<evidence type="ECO:0000256" key="1">
    <source>
        <dbReference type="ARBA" id="ARBA00006422"/>
    </source>
</evidence>
<sequence length="263" mass="28848">MAEKVKEKIKEKSRVISQEKIAGDVYSMWLDSEQITEHAKPGQFISVFSRDGSRLLPRPISICEVNKEKKALRIVYRVVGKGTDEFSGLGEGDQIEIMGPLGNGFPLDRMEEGRKAFLIGGGIGIPPMVQLAKELKGEKQAIVGYRDELFLTGELNTYAEVYIATEDGSAGTKGNVLDAIKENGLTADVIYACGPTPMLRALKSYAEENGIECWLSLEERMACGIGACLACVCQSKELDEHSQVHNKRICKDGPVFLSTEIDL</sequence>
<feature type="domain" description="FAD-binding FR-type" evidence="14">
    <location>
        <begin position="8"/>
        <end position="107"/>
    </location>
</feature>
<comment type="similarity">
    <text evidence="1 11">Belongs to the PyrK family.</text>
</comment>
<dbReference type="GO" id="GO:0050660">
    <property type="term" value="F:flavin adenine dinucleotide binding"/>
    <property type="evidence" value="ECO:0007669"/>
    <property type="project" value="InterPro"/>
</dbReference>
<accession>A0A4U8QCH9</accession>
<dbReference type="Gene3D" id="3.40.50.80">
    <property type="entry name" value="Nucleotide-binding domain of ferredoxin-NADP reductase (FNR) module"/>
    <property type="match status" value="1"/>
</dbReference>
<dbReference type="UniPathway" id="UPA00070">
    <property type="reaction ID" value="UER00945"/>
</dbReference>
<comment type="cofactor">
    <cofactor evidence="13">
        <name>[2Fe-2S] cluster</name>
        <dbReference type="ChEBI" id="CHEBI:190135"/>
    </cofactor>
    <text evidence="13">Binds 1 [2Fe-2S] cluster per subunit.</text>
</comment>
<gene>
    <name evidence="15" type="primary">pyrK_2</name>
    <name evidence="11" type="synonym">pyrK</name>
    <name evidence="15" type="ORF">DSM106044_00671</name>
</gene>
<keyword evidence="8 11" id="KW-0249">Electron transport</keyword>
<evidence type="ECO:0000256" key="12">
    <source>
        <dbReference type="PIRSR" id="PIRSR006816-1"/>
    </source>
</evidence>
<dbReference type="InterPro" id="IPR017938">
    <property type="entry name" value="Riboflavin_synthase-like_b-brl"/>
</dbReference>
<feature type="binding site" evidence="11 13">
    <location>
        <position position="231"/>
    </location>
    <ligand>
        <name>[2Fe-2S] cluster</name>
        <dbReference type="ChEBI" id="CHEBI:190135"/>
    </ligand>
</feature>
<feature type="binding site" evidence="11 13">
    <location>
        <position position="228"/>
    </location>
    <ligand>
        <name>[2Fe-2S] cluster</name>
        <dbReference type="ChEBI" id="CHEBI:190135"/>
    </ligand>
</feature>
<comment type="cofactor">
    <cofactor evidence="11 12">
        <name>FAD</name>
        <dbReference type="ChEBI" id="CHEBI:57692"/>
    </cofactor>
    <text evidence="11 12">Binds 1 FAD per subunit.</text>
</comment>
<evidence type="ECO:0000256" key="13">
    <source>
        <dbReference type="PIRSR" id="PIRSR006816-2"/>
    </source>
</evidence>
<dbReference type="InterPro" id="IPR012165">
    <property type="entry name" value="Cyt_c3_hydrogenase_gsu"/>
</dbReference>
<comment type="pathway">
    <text evidence="11">Pyrimidine metabolism; UMP biosynthesis via de novo pathway; orotate from (S)-dihydroorotate (NAD(+) route): step 1/1.</text>
</comment>
<dbReference type="NCBIfam" id="NF000798">
    <property type="entry name" value="PRK00054.1-3"/>
    <property type="match status" value="1"/>
</dbReference>
<dbReference type="CDD" id="cd06218">
    <property type="entry name" value="DHOD_e_trans"/>
    <property type="match status" value="1"/>
</dbReference>
<feature type="binding site" evidence="11 12">
    <location>
        <begin position="58"/>
        <end position="61"/>
    </location>
    <ligand>
        <name>FAD</name>
        <dbReference type="ChEBI" id="CHEBI:57692"/>
    </ligand>
</feature>
<dbReference type="InterPro" id="IPR037117">
    <property type="entry name" value="Dihydroorotate_DH_ele_sf"/>
</dbReference>
<keyword evidence="3 11" id="KW-0285">Flavoprotein</keyword>
<dbReference type="InterPro" id="IPR050353">
    <property type="entry name" value="PyrK_electron_transfer"/>
</dbReference>
<dbReference type="InterPro" id="IPR019480">
    <property type="entry name" value="Dihydroorotate_DH_Fe-S-bd"/>
</dbReference>
<keyword evidence="9 11" id="KW-0408">Iron</keyword>
<dbReference type="SUPFAM" id="SSF63380">
    <property type="entry name" value="Riboflavin synthase domain-like"/>
    <property type="match status" value="1"/>
</dbReference>
<dbReference type="PIRSF" id="PIRSF006816">
    <property type="entry name" value="Cyc3_hyd_g"/>
    <property type="match status" value="1"/>
</dbReference>
<evidence type="ECO:0000256" key="7">
    <source>
        <dbReference type="ARBA" id="ARBA00022975"/>
    </source>
</evidence>
<evidence type="ECO:0000256" key="6">
    <source>
        <dbReference type="ARBA" id="ARBA00022827"/>
    </source>
</evidence>
<feature type="binding site" evidence="11 12">
    <location>
        <begin position="75"/>
        <end position="77"/>
    </location>
    <ligand>
        <name>FAD</name>
        <dbReference type="ChEBI" id="CHEBI:57692"/>
    </ligand>
</feature>
<dbReference type="GO" id="GO:0044205">
    <property type="term" value="P:'de novo' UMP biosynthetic process"/>
    <property type="evidence" value="ECO:0007669"/>
    <property type="project" value="UniProtKB-UniRule"/>
</dbReference>
<keyword evidence="10 11" id="KW-0411">Iron-sulfur</keyword>
<dbReference type="PROSITE" id="PS51384">
    <property type="entry name" value="FAD_FR"/>
    <property type="match status" value="1"/>
</dbReference>
<feature type="binding site" evidence="11 12">
    <location>
        <begin position="82"/>
        <end position="83"/>
    </location>
    <ligand>
        <name>FAD</name>
        <dbReference type="ChEBI" id="CHEBI:57692"/>
    </ligand>
</feature>
<protein>
    <recommendedName>
        <fullName evidence="11">Dihydroorotate dehydrogenase B (NAD(+)), electron transfer subunit</fullName>
    </recommendedName>
    <alternativeName>
        <fullName evidence="11">Dihydroorotate oxidase B, electron transfer subunit</fullName>
    </alternativeName>
</protein>
<evidence type="ECO:0000256" key="9">
    <source>
        <dbReference type="ARBA" id="ARBA00023004"/>
    </source>
</evidence>
<keyword evidence="5 11" id="KW-0479">Metal-binding</keyword>
<keyword evidence="7 11" id="KW-0665">Pyrimidine biosynthesis</keyword>
<dbReference type="Gene3D" id="2.10.240.10">
    <property type="entry name" value="Dihydroorotate dehydrogenase, electron transfer subunit"/>
    <property type="match status" value="1"/>
</dbReference>
<dbReference type="AlphaFoldDB" id="A0A4U8QCH9"/>
<dbReference type="STRING" id="180332.GCA_000797495_04177"/>
<dbReference type="Pfam" id="PF10418">
    <property type="entry name" value="DHODB_Fe-S_bind"/>
    <property type="match status" value="1"/>
</dbReference>
<dbReference type="EMBL" id="QGQD01000015">
    <property type="protein sequence ID" value="TLD02429.1"/>
    <property type="molecule type" value="Genomic_DNA"/>
</dbReference>
<dbReference type="InterPro" id="IPR039261">
    <property type="entry name" value="FNR_nucleotide-bd"/>
</dbReference>
<dbReference type="GO" id="GO:0009055">
    <property type="term" value="F:electron transfer activity"/>
    <property type="evidence" value="ECO:0007669"/>
    <property type="project" value="UniProtKB-UniRule"/>
</dbReference>
<dbReference type="HAMAP" id="MF_01211">
    <property type="entry name" value="DHODB_Fe_S_bind"/>
    <property type="match status" value="1"/>
</dbReference>
<evidence type="ECO:0000256" key="2">
    <source>
        <dbReference type="ARBA" id="ARBA00022448"/>
    </source>
</evidence>
<organism evidence="15 16">
    <name type="scientific">Robinsoniella peoriensis</name>
    <dbReference type="NCBI Taxonomy" id="180332"/>
    <lineage>
        <taxon>Bacteria</taxon>
        <taxon>Bacillati</taxon>
        <taxon>Bacillota</taxon>
        <taxon>Clostridia</taxon>
        <taxon>Lachnospirales</taxon>
        <taxon>Lachnospiraceae</taxon>
        <taxon>Robinsoniella</taxon>
    </lineage>
</organism>
<keyword evidence="2 11" id="KW-0813">Transport</keyword>
<keyword evidence="4 11" id="KW-0001">2Fe-2S</keyword>
<evidence type="ECO:0000256" key="5">
    <source>
        <dbReference type="ARBA" id="ARBA00022723"/>
    </source>
</evidence>
<evidence type="ECO:0000256" key="3">
    <source>
        <dbReference type="ARBA" id="ARBA00022630"/>
    </source>
</evidence>
<feature type="binding site" evidence="11 13">
    <location>
        <position position="250"/>
    </location>
    <ligand>
        <name>[2Fe-2S] cluster</name>
        <dbReference type="ChEBI" id="CHEBI:190135"/>
    </ligand>
</feature>
<comment type="caution">
    <text evidence="15">The sequence shown here is derived from an EMBL/GenBank/DDBJ whole genome shotgun (WGS) entry which is preliminary data.</text>
</comment>
<dbReference type="SUPFAM" id="SSF52343">
    <property type="entry name" value="Ferredoxin reductase-like, C-terminal NADP-linked domain"/>
    <property type="match status" value="1"/>
</dbReference>
<evidence type="ECO:0000259" key="14">
    <source>
        <dbReference type="PROSITE" id="PS51384"/>
    </source>
</evidence>
<feature type="binding site" evidence="11 13">
    <location>
        <position position="223"/>
    </location>
    <ligand>
        <name>[2Fe-2S] cluster</name>
        <dbReference type="ChEBI" id="CHEBI:190135"/>
    </ligand>
</feature>
<evidence type="ECO:0000313" key="15">
    <source>
        <dbReference type="EMBL" id="TLD02429.1"/>
    </source>
</evidence>
<comment type="function">
    <text evidence="11">Responsible for channeling the electrons from the oxidation of dihydroorotate from the FMN redox center in the PyrD type B subunit to the ultimate electron acceptor NAD(+).</text>
</comment>
<dbReference type="Gene3D" id="2.40.30.10">
    <property type="entry name" value="Translation factors"/>
    <property type="match status" value="1"/>
</dbReference>
<dbReference type="PANTHER" id="PTHR43513">
    <property type="entry name" value="DIHYDROOROTATE DEHYDROGENASE B (NAD(+)), ELECTRON TRANSFER SUBUNIT"/>
    <property type="match status" value="1"/>
</dbReference>
<evidence type="ECO:0000256" key="11">
    <source>
        <dbReference type="HAMAP-Rule" id="MF_01211"/>
    </source>
</evidence>
<dbReference type="PANTHER" id="PTHR43513:SF3">
    <property type="entry name" value="DIHYDROOROTATE DEHYDROGENASE B (NAD(+)), ELECTRON TRANSFER SUBUNIT-RELATED"/>
    <property type="match status" value="1"/>
</dbReference>
<comment type="subunit">
    <text evidence="11">Heterotetramer of 2 PyrK and 2 PyrD type B subunits.</text>
</comment>
<proteinExistence type="inferred from homology"/>
<evidence type="ECO:0000256" key="4">
    <source>
        <dbReference type="ARBA" id="ARBA00022714"/>
    </source>
</evidence>
<dbReference type="Proteomes" id="UP000306509">
    <property type="component" value="Unassembled WGS sequence"/>
</dbReference>
<dbReference type="InterPro" id="IPR023455">
    <property type="entry name" value="Dihydroorotate_DHASE_ETsu"/>
</dbReference>